<sequence>MTAATTLFLTRHGETVWHEENRYTGVSDIDLTPLGRDQAEALGAWAAGAGLDAIVTSPLSRARVTAAPAARATGLTPVVEPDLREVDFGIAEGRTLGELRVSHPDEVAAFLADPAAHPLPGGDDPVAAAARAAGALLRLAAGRPGQRVLAVAHNTLFRLALCRLLGLRESEYRRILPGLRNCAITELRVSAGQVSLMAYNVPT</sequence>
<dbReference type="InterPro" id="IPR013078">
    <property type="entry name" value="His_Pase_superF_clade-1"/>
</dbReference>
<dbReference type="Proteomes" id="UP000236754">
    <property type="component" value="Unassembled WGS sequence"/>
</dbReference>
<gene>
    <name evidence="2" type="ORF">SAMN05216223_12294</name>
</gene>
<accession>A0A1H6E0D5</accession>
<dbReference type="InterPro" id="IPR029033">
    <property type="entry name" value="His_PPase_superfam"/>
</dbReference>
<name>A0A1H6E0D5_9ACTN</name>
<dbReference type="OrthoDB" id="4697614at2"/>
<protein>
    <submittedName>
        <fullName evidence="2">Probable phosphoglycerate mutase</fullName>
    </submittedName>
</protein>
<dbReference type="SMART" id="SM00855">
    <property type="entry name" value="PGAM"/>
    <property type="match status" value="1"/>
</dbReference>
<dbReference type="PANTHER" id="PTHR48100:SF1">
    <property type="entry name" value="HISTIDINE PHOSPHATASE FAMILY PROTEIN-RELATED"/>
    <property type="match status" value="1"/>
</dbReference>
<feature type="binding site" evidence="1">
    <location>
        <position position="61"/>
    </location>
    <ligand>
        <name>substrate</name>
    </ligand>
</feature>
<dbReference type="InterPro" id="IPR050275">
    <property type="entry name" value="PGM_Phosphatase"/>
</dbReference>
<evidence type="ECO:0000256" key="1">
    <source>
        <dbReference type="PIRSR" id="PIRSR613078-2"/>
    </source>
</evidence>
<dbReference type="GO" id="GO:0016791">
    <property type="term" value="F:phosphatase activity"/>
    <property type="evidence" value="ECO:0007669"/>
    <property type="project" value="TreeGrafter"/>
</dbReference>
<dbReference type="CDD" id="cd07067">
    <property type="entry name" value="HP_PGM_like"/>
    <property type="match status" value="1"/>
</dbReference>
<feature type="binding site" evidence="1">
    <location>
        <begin position="24"/>
        <end position="25"/>
    </location>
    <ligand>
        <name>substrate</name>
    </ligand>
</feature>
<dbReference type="PIRSF" id="PIRSF000709">
    <property type="entry name" value="6PFK_2-Ptase"/>
    <property type="match status" value="1"/>
</dbReference>
<dbReference type="GO" id="GO:0005737">
    <property type="term" value="C:cytoplasm"/>
    <property type="evidence" value="ECO:0007669"/>
    <property type="project" value="TreeGrafter"/>
</dbReference>
<dbReference type="PANTHER" id="PTHR48100">
    <property type="entry name" value="BROAD-SPECIFICITY PHOSPHATASE YOR283W-RELATED"/>
    <property type="match status" value="1"/>
</dbReference>
<reference evidence="2 3" key="1">
    <citation type="submission" date="2016-10" db="EMBL/GenBank/DDBJ databases">
        <authorList>
            <person name="de Groot N.N."/>
        </authorList>
    </citation>
    <scope>NUCLEOTIDE SEQUENCE [LARGE SCALE GENOMIC DNA]</scope>
    <source>
        <strain evidence="2 3">CGMCC 4.2023</strain>
    </source>
</reference>
<dbReference type="RefSeq" id="WP_103890008.1">
    <property type="nucleotide sequence ID" value="NZ_FNVU01000022.1"/>
</dbReference>
<dbReference type="Pfam" id="PF00300">
    <property type="entry name" value="His_Phos_1"/>
    <property type="match status" value="1"/>
</dbReference>
<evidence type="ECO:0000313" key="3">
    <source>
        <dbReference type="Proteomes" id="UP000236754"/>
    </source>
</evidence>
<organism evidence="2 3">
    <name type="scientific">Actinacidiphila yanglinensis</name>
    <dbReference type="NCBI Taxonomy" id="310779"/>
    <lineage>
        <taxon>Bacteria</taxon>
        <taxon>Bacillati</taxon>
        <taxon>Actinomycetota</taxon>
        <taxon>Actinomycetes</taxon>
        <taxon>Kitasatosporales</taxon>
        <taxon>Streptomycetaceae</taxon>
        <taxon>Actinacidiphila</taxon>
    </lineage>
</organism>
<proteinExistence type="predicted"/>
<dbReference type="EMBL" id="FNVU01000022">
    <property type="protein sequence ID" value="SEG90819.1"/>
    <property type="molecule type" value="Genomic_DNA"/>
</dbReference>
<dbReference type="SUPFAM" id="SSF53254">
    <property type="entry name" value="Phosphoglycerate mutase-like"/>
    <property type="match status" value="1"/>
</dbReference>
<dbReference type="AlphaFoldDB" id="A0A1H6E0D5"/>
<dbReference type="Gene3D" id="3.40.50.1240">
    <property type="entry name" value="Phosphoglycerate mutase-like"/>
    <property type="match status" value="1"/>
</dbReference>
<evidence type="ECO:0000313" key="2">
    <source>
        <dbReference type="EMBL" id="SEG90819.1"/>
    </source>
</evidence>
<keyword evidence="3" id="KW-1185">Reference proteome</keyword>